<dbReference type="InterPro" id="IPR017853">
    <property type="entry name" value="GH"/>
</dbReference>
<dbReference type="SUPFAM" id="SSF51445">
    <property type="entry name" value="(Trans)glycosidases"/>
    <property type="match status" value="1"/>
</dbReference>
<comment type="caution">
    <text evidence="1">The sequence shown here is derived from an EMBL/GenBank/DDBJ whole genome shotgun (WGS) entry which is preliminary data.</text>
</comment>
<dbReference type="RefSeq" id="WP_246352366.1">
    <property type="nucleotide sequence ID" value="NZ_JACIJF010000006.1"/>
</dbReference>
<dbReference type="Gene3D" id="3.20.20.80">
    <property type="entry name" value="Glycosidases"/>
    <property type="match status" value="1"/>
</dbReference>
<proteinExistence type="predicted"/>
<organism evidence="1 2">
    <name type="scientific">Sphingomonas xinjiangensis</name>
    <dbReference type="NCBI Taxonomy" id="643568"/>
    <lineage>
        <taxon>Bacteria</taxon>
        <taxon>Pseudomonadati</taxon>
        <taxon>Pseudomonadota</taxon>
        <taxon>Alphaproteobacteria</taxon>
        <taxon>Sphingomonadales</taxon>
        <taxon>Sphingomonadaceae</taxon>
        <taxon>Sphingomonas</taxon>
    </lineage>
</organism>
<evidence type="ECO:0008006" key="3">
    <source>
        <dbReference type="Google" id="ProtNLM"/>
    </source>
</evidence>
<dbReference type="EMBL" id="JACIJF010000006">
    <property type="protein sequence ID" value="MBB5711216.1"/>
    <property type="molecule type" value="Genomic_DNA"/>
</dbReference>
<protein>
    <recommendedName>
        <fullName evidence="3">Cellulase (Glycosyl hydrolase family 5)</fullName>
    </recommendedName>
</protein>
<keyword evidence="2" id="KW-1185">Reference proteome</keyword>
<dbReference type="AlphaFoldDB" id="A0A840YMQ4"/>
<evidence type="ECO:0000313" key="2">
    <source>
        <dbReference type="Proteomes" id="UP000527143"/>
    </source>
</evidence>
<reference evidence="1 2" key="1">
    <citation type="submission" date="2020-08" db="EMBL/GenBank/DDBJ databases">
        <title>Genomic Encyclopedia of Type Strains, Phase IV (KMG-IV): sequencing the most valuable type-strain genomes for metagenomic binning, comparative biology and taxonomic classification.</title>
        <authorList>
            <person name="Goeker M."/>
        </authorList>
    </citation>
    <scope>NUCLEOTIDE SEQUENCE [LARGE SCALE GENOMIC DNA]</scope>
    <source>
        <strain evidence="1 2">DSM 26736</strain>
    </source>
</reference>
<name>A0A840YMQ4_9SPHN</name>
<gene>
    <name evidence="1" type="ORF">FHT02_002457</name>
</gene>
<sequence>MGCNFTPSSAINQLEMWQAESFDPALIDAELALAASIGMNAVRVYLHDLLWADDAPGFTARIEQFLAAADRHGIRTMLVLFDSCWHPEPALGPQPQPKAGVHNSGWVQAPGVPALRDPAQRPRLEAYVRGIVGHFRTDARVLAWDIWNEPDNGPDVALCDAGELQGKADLVLPLLTDAFGWARDMAPAQPLTSAIWLGDWSSRDRLSPLQQAQTGLSDIISFHNYGDAADFSRRLDWLGAFGRPVLCTEFMARPAGSTFEAILPLARTRRVGAFCWGLVRGKTQTHLPWASWESPNLAGLEGKWFHDIFDAGGVAHDAQEVEFLRLLNAIDDRAPHWPIVGIPADANSAAPRTAEQHSEAA</sequence>
<dbReference type="Proteomes" id="UP000527143">
    <property type="component" value="Unassembled WGS sequence"/>
</dbReference>
<accession>A0A840YMQ4</accession>
<evidence type="ECO:0000313" key="1">
    <source>
        <dbReference type="EMBL" id="MBB5711216.1"/>
    </source>
</evidence>